<evidence type="ECO:0000313" key="4">
    <source>
        <dbReference type="EMBL" id="GGN99349.1"/>
    </source>
</evidence>
<dbReference type="PANTHER" id="PTHR43202">
    <property type="entry name" value="NICOTINATE-NUCLEOTIDE PYROPHOSPHORYLASE"/>
    <property type="match status" value="1"/>
</dbReference>
<dbReference type="InterPro" id="IPR037128">
    <property type="entry name" value="Quinolinate_PRibosylTase_N_sf"/>
</dbReference>
<reference evidence="4" key="1">
    <citation type="journal article" date="2014" name="Int. J. Syst. Evol. Microbiol.">
        <title>Complete genome sequence of Corynebacterium casei LMG S-19264T (=DSM 44701T), isolated from a smear-ripened cheese.</title>
        <authorList>
            <consortium name="US DOE Joint Genome Institute (JGI-PGF)"/>
            <person name="Walter F."/>
            <person name="Albersmeier A."/>
            <person name="Kalinowski J."/>
            <person name="Ruckert C."/>
        </authorList>
    </citation>
    <scope>NUCLEOTIDE SEQUENCE</scope>
    <source>
        <strain evidence="4">JCM 17820</strain>
    </source>
</reference>
<keyword evidence="4" id="KW-0328">Glycosyltransferase</keyword>
<organism evidence="4 5">
    <name type="scientific">Haloarcula pellucida</name>
    <dbReference type="NCBI Taxonomy" id="1427151"/>
    <lineage>
        <taxon>Archaea</taxon>
        <taxon>Methanobacteriati</taxon>
        <taxon>Methanobacteriota</taxon>
        <taxon>Stenosarchaea group</taxon>
        <taxon>Halobacteria</taxon>
        <taxon>Halobacteriales</taxon>
        <taxon>Haloarculaceae</taxon>
        <taxon>Haloarcula</taxon>
    </lineage>
</organism>
<evidence type="ECO:0000256" key="1">
    <source>
        <dbReference type="ARBA" id="ARBA00022679"/>
    </source>
</evidence>
<keyword evidence="1 4" id="KW-0808">Transferase</keyword>
<gene>
    <name evidence="4" type="ORF">GCM10009030_30770</name>
</gene>
<accession>A0A830GN07</accession>
<dbReference type="InterPro" id="IPR035809">
    <property type="entry name" value="NAPRTase_arc-type"/>
</dbReference>
<dbReference type="Proteomes" id="UP000605784">
    <property type="component" value="Unassembled WGS sequence"/>
</dbReference>
<dbReference type="SUPFAM" id="SSF51690">
    <property type="entry name" value="Nicotinate/Quinolinate PRTase C-terminal domain-like"/>
    <property type="match status" value="1"/>
</dbReference>
<evidence type="ECO:0000313" key="5">
    <source>
        <dbReference type="Proteomes" id="UP000605784"/>
    </source>
</evidence>
<dbReference type="Pfam" id="PF01729">
    <property type="entry name" value="QRPTase_C"/>
    <property type="match status" value="1"/>
</dbReference>
<proteinExistence type="predicted"/>
<protein>
    <submittedName>
        <fullName evidence="4">Nicotinate phosphoribosyltransferase</fullName>
    </submittedName>
</protein>
<dbReference type="AlphaFoldDB" id="A0A830GN07"/>
<dbReference type="EMBL" id="BMOU01000005">
    <property type="protein sequence ID" value="GGN99349.1"/>
    <property type="molecule type" value="Genomic_DNA"/>
</dbReference>
<dbReference type="NCBIfam" id="NF006415">
    <property type="entry name" value="PRK08662.1"/>
    <property type="match status" value="1"/>
</dbReference>
<dbReference type="PANTHER" id="PTHR43202:SF1">
    <property type="entry name" value="NICOTINATE PHOSPHORIBOSYLTRANSFERASE"/>
    <property type="match status" value="1"/>
</dbReference>
<keyword evidence="5" id="KW-1185">Reference proteome</keyword>
<name>A0A830GN07_9EURY</name>
<dbReference type="Gene3D" id="3.90.1170.20">
    <property type="entry name" value="Quinolinate phosphoribosyl transferase, N-terminal domain"/>
    <property type="match status" value="1"/>
</dbReference>
<dbReference type="Pfam" id="PF02749">
    <property type="entry name" value="QRPTase_N"/>
    <property type="match status" value="1"/>
</dbReference>
<evidence type="ECO:0000259" key="2">
    <source>
        <dbReference type="Pfam" id="PF01729"/>
    </source>
</evidence>
<dbReference type="GO" id="GO:0004514">
    <property type="term" value="F:nicotinate-nucleotide diphosphorylase (carboxylating) activity"/>
    <property type="evidence" value="ECO:0007669"/>
    <property type="project" value="InterPro"/>
</dbReference>
<sequence length="388" mass="41463">MSEEFDVVPPEAIREGRATDAYFDRTMEALDHAGKNPDVVAEVTANQFATGTWKLLAGLKDAAGLLAGRAIDVDALPEGQLFDGGPVMRIEGPYQEFCRLETALLGFLSHPTGVATRALETRHAAPDSTVLSFGSRHVHPSLGAMIERSALLGGLDGFSNVAAGDVLGREAGGTMPHALVICFGRGHQEAAWRAFDEAVPEETPRIALTDTYSDEVDEALRAAAAVEDLDGVRLDTTGSRRGDFRYIAREVRWTLDAHGHEDVDVFLSGGLGPEQLRNLRDVADGFGVGSYVSNADPLDFSLDIVEVDDEPAAKRGKLTGKKSVYRTADGGHHVGLAGREGPADAESLMEPLLRDGELVREFDLDAAIERAAADAEAVGFASENREAE</sequence>
<dbReference type="InterPro" id="IPR013785">
    <property type="entry name" value="Aldolase_TIM"/>
</dbReference>
<feature type="domain" description="Quinolinate phosphoribosyl transferase C-terminal" evidence="2">
    <location>
        <begin position="114"/>
        <end position="303"/>
    </location>
</feature>
<dbReference type="Gene3D" id="3.20.20.70">
    <property type="entry name" value="Aldolase class I"/>
    <property type="match status" value="1"/>
</dbReference>
<dbReference type="SUPFAM" id="SSF54675">
    <property type="entry name" value="Nicotinate/Quinolinate PRTase N-terminal domain-like"/>
    <property type="match status" value="1"/>
</dbReference>
<feature type="domain" description="Quinolinate phosphoribosyl transferase N-terminal" evidence="3">
    <location>
        <begin position="20"/>
        <end position="111"/>
    </location>
</feature>
<comment type="caution">
    <text evidence="4">The sequence shown here is derived from an EMBL/GenBank/DDBJ whole genome shotgun (WGS) entry which is preliminary data.</text>
</comment>
<dbReference type="InterPro" id="IPR036068">
    <property type="entry name" value="Nicotinate_pribotase-like_C"/>
</dbReference>
<reference evidence="4" key="2">
    <citation type="submission" date="2020-09" db="EMBL/GenBank/DDBJ databases">
        <authorList>
            <person name="Sun Q."/>
            <person name="Ohkuma M."/>
        </authorList>
    </citation>
    <scope>NUCLEOTIDE SEQUENCE</scope>
    <source>
        <strain evidence="4">JCM 17820</strain>
    </source>
</reference>
<dbReference type="InterPro" id="IPR053190">
    <property type="entry name" value="NAPRTase-like"/>
</dbReference>
<dbReference type="GO" id="GO:0009435">
    <property type="term" value="P:NAD+ biosynthetic process"/>
    <property type="evidence" value="ECO:0007669"/>
    <property type="project" value="InterPro"/>
</dbReference>
<dbReference type="InterPro" id="IPR022412">
    <property type="entry name" value="Quinolinate_PRibosylTrfase_N"/>
</dbReference>
<evidence type="ECO:0000259" key="3">
    <source>
        <dbReference type="Pfam" id="PF02749"/>
    </source>
</evidence>
<dbReference type="CDD" id="cd01571">
    <property type="entry name" value="NAPRTase_B"/>
    <property type="match status" value="1"/>
</dbReference>
<dbReference type="RefSeq" id="WP_188999925.1">
    <property type="nucleotide sequence ID" value="NZ_BMOU01000005.1"/>
</dbReference>
<dbReference type="InterPro" id="IPR002638">
    <property type="entry name" value="Quinolinate_PRibosylTrfase_C"/>
</dbReference>